<dbReference type="EMBL" id="JABFCZ010000043">
    <property type="protein sequence ID" value="MBD1549548.1"/>
    <property type="molecule type" value="Genomic_DNA"/>
</dbReference>
<evidence type="ECO:0000313" key="2">
    <source>
        <dbReference type="Proteomes" id="UP000598467"/>
    </source>
</evidence>
<accession>A0A926S7E0</accession>
<name>A0A926S7E0_9HYPH</name>
<proteinExistence type="predicted"/>
<evidence type="ECO:0000313" key="1">
    <source>
        <dbReference type="EMBL" id="MBD1549548.1"/>
    </source>
</evidence>
<reference evidence="1" key="1">
    <citation type="submission" date="2020-05" db="EMBL/GenBank/DDBJ databases">
        <title>Identification of trans-AT polyketide cluster in two marine bacteria, producers of a novel glutaramide-containing polyketide sesbanimide D and analogs.</title>
        <authorList>
            <person name="Kacar D."/>
            <person name="Rodriguez P."/>
            <person name="Canedo L."/>
            <person name="Gonzalez E."/>
            <person name="Galan B."/>
            <person name="De La Calle F."/>
            <person name="Garcia J.L."/>
        </authorList>
    </citation>
    <scope>NUCLEOTIDE SEQUENCE</scope>
    <source>
        <strain evidence="1">PHM038</strain>
    </source>
</reference>
<dbReference type="AlphaFoldDB" id="A0A926S7E0"/>
<organism evidence="1 2">
    <name type="scientific">Roseibium aggregatum</name>
    <dbReference type="NCBI Taxonomy" id="187304"/>
    <lineage>
        <taxon>Bacteria</taxon>
        <taxon>Pseudomonadati</taxon>
        <taxon>Pseudomonadota</taxon>
        <taxon>Alphaproteobacteria</taxon>
        <taxon>Hyphomicrobiales</taxon>
        <taxon>Stappiaceae</taxon>
        <taxon>Roseibium</taxon>
    </lineage>
</organism>
<dbReference type="Proteomes" id="UP000598467">
    <property type="component" value="Unassembled WGS sequence"/>
</dbReference>
<gene>
    <name evidence="1" type="ORF">HK439_25105</name>
</gene>
<protein>
    <submittedName>
        <fullName evidence="1">Uncharacterized protein</fullName>
    </submittedName>
</protein>
<dbReference type="RefSeq" id="WP_190294239.1">
    <property type="nucleotide sequence ID" value="NZ_JABFCZ010000043.1"/>
</dbReference>
<comment type="caution">
    <text evidence="1">The sequence shown here is derived from an EMBL/GenBank/DDBJ whole genome shotgun (WGS) entry which is preliminary data.</text>
</comment>
<sequence length="85" mass="9570">MTARATLTFAEQLKDPRAHFATPDGILRTADLTRDERLKLLRRWEEDERALVRAGSESPMTGGEQTMLDDVQKAIRRLEADVSGS</sequence>